<evidence type="ECO:0000313" key="2">
    <source>
        <dbReference type="Proteomes" id="UP000470384"/>
    </source>
</evidence>
<proteinExistence type="predicted"/>
<dbReference type="Proteomes" id="UP000470384">
    <property type="component" value="Unassembled WGS sequence"/>
</dbReference>
<comment type="caution">
    <text evidence="1">The sequence shown here is derived from an EMBL/GenBank/DDBJ whole genome shotgun (WGS) entry which is preliminary data.</text>
</comment>
<keyword evidence="2" id="KW-1185">Reference proteome</keyword>
<accession>A0A845Q999</accession>
<dbReference type="InterPro" id="IPR022025">
    <property type="entry name" value="Amidoligase_2"/>
</dbReference>
<dbReference type="GeneID" id="300655650"/>
<protein>
    <submittedName>
        <fullName evidence="1">Amidoligase enzyme</fullName>
    </submittedName>
</protein>
<name>A0A845Q999_9HYPH</name>
<dbReference type="RefSeq" id="WP_160586859.1">
    <property type="nucleotide sequence ID" value="NZ_BMHN01000001.1"/>
</dbReference>
<gene>
    <name evidence="1" type="ORF">GTQ45_03440</name>
</gene>
<keyword evidence="1" id="KW-0436">Ligase</keyword>
<dbReference type="Pfam" id="PF12224">
    <property type="entry name" value="Amidoligase_2"/>
    <property type="match status" value="1"/>
</dbReference>
<dbReference type="GO" id="GO:0016874">
    <property type="term" value="F:ligase activity"/>
    <property type="evidence" value="ECO:0007669"/>
    <property type="project" value="UniProtKB-KW"/>
</dbReference>
<dbReference type="EMBL" id="WXYQ01000003">
    <property type="protein sequence ID" value="NBG94780.1"/>
    <property type="molecule type" value="Genomic_DNA"/>
</dbReference>
<evidence type="ECO:0000313" key="1">
    <source>
        <dbReference type="EMBL" id="NBG94780.1"/>
    </source>
</evidence>
<organism evidence="1 2">
    <name type="scientific">Pyruvatibacter mobilis</name>
    <dbReference type="NCBI Taxonomy" id="1712261"/>
    <lineage>
        <taxon>Bacteria</taxon>
        <taxon>Pseudomonadati</taxon>
        <taxon>Pseudomonadota</taxon>
        <taxon>Alphaproteobacteria</taxon>
        <taxon>Hyphomicrobiales</taxon>
        <taxon>Parvibaculaceae</taxon>
        <taxon>Pyruvatibacter</taxon>
    </lineage>
</organism>
<sequence length="339" mass="37223">MSKPKGPADLPLPETEQGAVRRLGIELEFGGLTAADAAAIVAANLGGDIAARDRHHSKVMGSRIGDITVELDTRWAKPDFLRAVGPDWPALLPDNTPDDIRRELEALPDTAGPLIGDLLDFWLPIEVITPPMPHPHVAMLPGLCDALASAGATGTSRSVFGGFGLHLNPEVARRDAAYLTSVLSAYLLLSHWLRQQTGIPLIRQLGPFIDPFPDEYTALVTADDYAPDLETLIADYIAHNPTRNRELDMLPVFAFLREDQVRDALPDEKINARPTFHYRLPNCRLDEPDWSPITEWNRWVMVEMLAADDGLRHEAAEAWRSARSLPAHVVAALSGREGA</sequence>
<reference evidence="1 2" key="1">
    <citation type="journal article" date="2016" name="Int. J. Syst. Evol. Microbiol.">
        <title>Pyruvatibacter mobilis gen. nov., sp. nov., a marine bacterium from the culture broth of Picochlorum sp. 122.</title>
        <authorList>
            <person name="Wang G."/>
            <person name="Tang M."/>
            <person name="Wu H."/>
            <person name="Dai S."/>
            <person name="Li T."/>
            <person name="Chen C."/>
            <person name="He H."/>
            <person name="Fan J."/>
            <person name="Xiang W."/>
            <person name="Li X."/>
        </authorList>
    </citation>
    <scope>NUCLEOTIDE SEQUENCE [LARGE SCALE GENOMIC DNA]</scope>
    <source>
        <strain evidence="1 2">GYP-11</strain>
    </source>
</reference>
<dbReference type="AlphaFoldDB" id="A0A845Q999"/>
<dbReference type="OrthoDB" id="5597599at2"/>